<dbReference type="EMBL" id="JBHSKF010000013">
    <property type="protein sequence ID" value="MFC5289962.1"/>
    <property type="molecule type" value="Genomic_DNA"/>
</dbReference>
<feature type="compositionally biased region" description="Pro residues" evidence="1">
    <location>
        <begin position="41"/>
        <end position="60"/>
    </location>
</feature>
<proteinExistence type="predicted"/>
<comment type="caution">
    <text evidence="2">The sequence shown here is derived from an EMBL/GenBank/DDBJ whole genome shotgun (WGS) entry which is preliminary data.</text>
</comment>
<keyword evidence="3" id="KW-1185">Reference proteome</keyword>
<protein>
    <recommendedName>
        <fullName evidence="4">Secreted protein</fullName>
    </recommendedName>
</protein>
<dbReference type="Proteomes" id="UP001596157">
    <property type="component" value="Unassembled WGS sequence"/>
</dbReference>
<feature type="region of interest" description="Disordered" evidence="1">
    <location>
        <begin position="36"/>
        <end position="88"/>
    </location>
</feature>
<name>A0ABW0ERM7_9PSEU</name>
<evidence type="ECO:0000313" key="2">
    <source>
        <dbReference type="EMBL" id="MFC5289962.1"/>
    </source>
</evidence>
<sequence>MSHKSNRVRAAAAMGGAVAAFAVVAGVVFGGVASADTGQVPPCPVPVPTITPTLPLPTEPVEPGDGGESGGGEEGSSGAFLWEGCREA</sequence>
<evidence type="ECO:0000313" key="3">
    <source>
        <dbReference type="Proteomes" id="UP001596157"/>
    </source>
</evidence>
<dbReference type="RefSeq" id="WP_378249830.1">
    <property type="nucleotide sequence ID" value="NZ_JBHSKF010000013.1"/>
</dbReference>
<evidence type="ECO:0000256" key="1">
    <source>
        <dbReference type="SAM" id="MobiDB-lite"/>
    </source>
</evidence>
<gene>
    <name evidence="2" type="ORF">ACFPM7_23140</name>
</gene>
<accession>A0ABW0ERM7</accession>
<feature type="compositionally biased region" description="Gly residues" evidence="1">
    <location>
        <begin position="64"/>
        <end position="75"/>
    </location>
</feature>
<organism evidence="2 3">
    <name type="scientific">Actinokineospora guangxiensis</name>
    <dbReference type="NCBI Taxonomy" id="1490288"/>
    <lineage>
        <taxon>Bacteria</taxon>
        <taxon>Bacillati</taxon>
        <taxon>Actinomycetota</taxon>
        <taxon>Actinomycetes</taxon>
        <taxon>Pseudonocardiales</taxon>
        <taxon>Pseudonocardiaceae</taxon>
        <taxon>Actinokineospora</taxon>
    </lineage>
</organism>
<reference evidence="3" key="1">
    <citation type="journal article" date="2019" name="Int. J. Syst. Evol. Microbiol.">
        <title>The Global Catalogue of Microorganisms (GCM) 10K type strain sequencing project: providing services to taxonomists for standard genome sequencing and annotation.</title>
        <authorList>
            <consortium name="The Broad Institute Genomics Platform"/>
            <consortium name="The Broad Institute Genome Sequencing Center for Infectious Disease"/>
            <person name="Wu L."/>
            <person name="Ma J."/>
        </authorList>
    </citation>
    <scope>NUCLEOTIDE SEQUENCE [LARGE SCALE GENOMIC DNA]</scope>
    <source>
        <strain evidence="3">CCUG 59778</strain>
    </source>
</reference>
<evidence type="ECO:0008006" key="4">
    <source>
        <dbReference type="Google" id="ProtNLM"/>
    </source>
</evidence>